<dbReference type="AlphaFoldDB" id="A0A1G2AAN8"/>
<evidence type="ECO:0000313" key="2">
    <source>
        <dbReference type="EMBL" id="OGY73924.1"/>
    </source>
</evidence>
<evidence type="ECO:0000256" key="1">
    <source>
        <dbReference type="SAM" id="Phobius"/>
    </source>
</evidence>
<feature type="transmembrane region" description="Helical" evidence="1">
    <location>
        <begin position="29"/>
        <end position="46"/>
    </location>
</feature>
<dbReference type="EMBL" id="MHJU01000005">
    <property type="protein sequence ID" value="OGY73924.1"/>
    <property type="molecule type" value="Genomic_DNA"/>
</dbReference>
<name>A0A1G2AAN8_9BACT</name>
<dbReference type="Proteomes" id="UP000178315">
    <property type="component" value="Unassembled WGS sequence"/>
</dbReference>
<accession>A0A1G2AAN8</accession>
<sequence length="184" mass="21492">MIVRLNLLPELERKKLKIEELYHLVKREILFLFFITTLVCASLWYVSRTLEDNIASVRSSLSSNKDRNQELLAKVNYLNNTAKHVGIVQSFFFRHSAIILDFIELSPNGISLTKFSINGENIEIAGMYEDREQLLRFRSNLENGFLTEIEFPIANLLKQEGGEFTIRGRISEELRKKMLLFYEN</sequence>
<keyword evidence="1" id="KW-1133">Transmembrane helix</keyword>
<proteinExistence type="predicted"/>
<reference evidence="2 3" key="1">
    <citation type="journal article" date="2016" name="Nat. Commun.">
        <title>Thousands of microbial genomes shed light on interconnected biogeochemical processes in an aquifer system.</title>
        <authorList>
            <person name="Anantharaman K."/>
            <person name="Brown C.T."/>
            <person name="Hug L.A."/>
            <person name="Sharon I."/>
            <person name="Castelle C.J."/>
            <person name="Probst A.J."/>
            <person name="Thomas B.C."/>
            <person name="Singh A."/>
            <person name="Wilkins M.J."/>
            <person name="Karaoz U."/>
            <person name="Brodie E.L."/>
            <person name="Williams K.H."/>
            <person name="Hubbard S.S."/>
            <person name="Banfield J.F."/>
        </authorList>
    </citation>
    <scope>NUCLEOTIDE SEQUENCE [LARGE SCALE GENOMIC DNA]</scope>
</reference>
<keyword evidence="1" id="KW-0472">Membrane</keyword>
<organism evidence="2 3">
    <name type="scientific">Candidatus Jacksonbacteria bacterium RIFCSPLOWO2_02_FULL_44_20</name>
    <dbReference type="NCBI Taxonomy" id="1798460"/>
    <lineage>
        <taxon>Bacteria</taxon>
        <taxon>Candidatus Jacksoniibacteriota</taxon>
    </lineage>
</organism>
<evidence type="ECO:0000313" key="3">
    <source>
        <dbReference type="Proteomes" id="UP000178315"/>
    </source>
</evidence>
<gene>
    <name evidence="2" type="ORF">A3H61_01945</name>
</gene>
<protein>
    <submittedName>
        <fullName evidence="2">Uncharacterized protein</fullName>
    </submittedName>
</protein>
<keyword evidence="1" id="KW-0812">Transmembrane</keyword>
<comment type="caution">
    <text evidence="2">The sequence shown here is derived from an EMBL/GenBank/DDBJ whole genome shotgun (WGS) entry which is preliminary data.</text>
</comment>